<evidence type="ECO:0000313" key="3">
    <source>
        <dbReference type="Proteomes" id="UP000186323"/>
    </source>
</evidence>
<name>A0A1K1LE47_9BACT</name>
<protein>
    <submittedName>
        <fullName evidence="2">Uncharacterized protein</fullName>
    </submittedName>
</protein>
<reference evidence="3" key="1">
    <citation type="submission" date="2016-10" db="EMBL/GenBank/DDBJ databases">
        <authorList>
            <person name="Wegmann U."/>
        </authorList>
    </citation>
    <scope>NUCLEOTIDE SEQUENCE [LARGE SCALE GENOMIC DNA]</scope>
</reference>
<feature type="region of interest" description="Disordered" evidence="1">
    <location>
        <begin position="12"/>
        <end position="47"/>
    </location>
</feature>
<proteinExistence type="predicted"/>
<sequence length="47" mass="4883">MSRDACGIVVSAHGRARSGHEQEVLRTRNQPLQNDAPGAVGADRAGA</sequence>
<keyword evidence="3" id="KW-1185">Reference proteome</keyword>
<organism evidence="2 3">
    <name type="scientific">Desulfovibrio piger</name>
    <dbReference type="NCBI Taxonomy" id="901"/>
    <lineage>
        <taxon>Bacteria</taxon>
        <taxon>Pseudomonadati</taxon>
        <taxon>Thermodesulfobacteriota</taxon>
        <taxon>Desulfovibrionia</taxon>
        <taxon>Desulfovibrionales</taxon>
        <taxon>Desulfovibrionaceae</taxon>
        <taxon>Desulfovibrio</taxon>
    </lineage>
</organism>
<evidence type="ECO:0000256" key="1">
    <source>
        <dbReference type="SAM" id="MobiDB-lite"/>
    </source>
</evidence>
<accession>A0A1K1LE47</accession>
<dbReference type="KEGG" id="dpg:DESPIGER_1103"/>
<dbReference type="Proteomes" id="UP000186323">
    <property type="component" value="Chromosome I"/>
</dbReference>
<evidence type="ECO:0000313" key="2">
    <source>
        <dbReference type="EMBL" id="SFV72962.1"/>
    </source>
</evidence>
<dbReference type="EMBL" id="LT630450">
    <property type="protein sequence ID" value="SFV72962.1"/>
    <property type="molecule type" value="Genomic_DNA"/>
</dbReference>
<gene>
    <name evidence="2" type="ORF">DESPIGER_1103</name>
</gene>
<dbReference type="AlphaFoldDB" id="A0A1K1LE47"/>